<dbReference type="SUPFAM" id="SSF47072">
    <property type="entry name" value="Cysteine alpha-hairpin motif"/>
    <property type="match status" value="1"/>
</dbReference>
<feature type="compositionally biased region" description="Polar residues" evidence="2">
    <location>
        <begin position="84"/>
        <end position="94"/>
    </location>
</feature>
<proteinExistence type="predicted"/>
<feature type="compositionally biased region" description="Acidic residues" evidence="2">
    <location>
        <begin position="15"/>
        <end position="28"/>
    </location>
</feature>
<comment type="caution">
    <text evidence="4">The sequence shown here is derived from an EMBL/GenBank/DDBJ whole genome shotgun (WGS) entry which is preliminary data.</text>
</comment>
<keyword evidence="5" id="KW-1185">Reference proteome</keyword>
<dbReference type="PANTHER" id="PTHR13639:SF2">
    <property type="entry name" value="CYTOCHROME C OXIDASE ASSEMBLY FACTOR 4 HOMOLOG, MITOCHONDRIAL"/>
    <property type="match status" value="1"/>
</dbReference>
<feature type="region of interest" description="Disordered" evidence="2">
    <location>
        <begin position="73"/>
        <end position="94"/>
    </location>
</feature>
<dbReference type="InterPro" id="IPR010625">
    <property type="entry name" value="CHCH"/>
</dbReference>
<dbReference type="PANTHER" id="PTHR13639">
    <property type="entry name" value="CYTOCHROME C OXIDASE ASSEMBLY FACTOR 4 HOMOLOG, MITOCHONDRIAL"/>
    <property type="match status" value="1"/>
</dbReference>
<evidence type="ECO:0000256" key="2">
    <source>
        <dbReference type="SAM" id="MobiDB-lite"/>
    </source>
</evidence>
<protein>
    <recommendedName>
        <fullName evidence="3">CHCH domain-containing protein</fullName>
    </recommendedName>
</protein>
<evidence type="ECO:0000313" key="5">
    <source>
        <dbReference type="Proteomes" id="UP001301350"/>
    </source>
</evidence>
<dbReference type="AlphaFoldDB" id="A0AAV9IU44"/>
<dbReference type="EMBL" id="JANCYW010000005">
    <property type="protein sequence ID" value="KAK4535635.1"/>
    <property type="molecule type" value="Genomic_DNA"/>
</dbReference>
<evidence type="ECO:0000313" key="4">
    <source>
        <dbReference type="EMBL" id="KAK4535635.1"/>
    </source>
</evidence>
<dbReference type="GO" id="GO:0033617">
    <property type="term" value="P:mitochondrial respiratory chain complex IV assembly"/>
    <property type="evidence" value="ECO:0007669"/>
    <property type="project" value="InterPro"/>
</dbReference>
<dbReference type="InterPro" id="IPR039870">
    <property type="entry name" value="Coa4-like"/>
</dbReference>
<dbReference type="InterPro" id="IPR009069">
    <property type="entry name" value="Cys_alpha_HP_mot_SF"/>
</dbReference>
<gene>
    <name evidence="4" type="ORF">CDCA_CDCA05G1660</name>
</gene>
<dbReference type="Gene3D" id="1.10.287.2900">
    <property type="match status" value="1"/>
</dbReference>
<dbReference type="GO" id="GO:0005758">
    <property type="term" value="C:mitochondrial intermembrane space"/>
    <property type="evidence" value="ECO:0007669"/>
    <property type="project" value="InterPro"/>
</dbReference>
<evidence type="ECO:0000256" key="1">
    <source>
        <dbReference type="ARBA" id="ARBA00023157"/>
    </source>
</evidence>
<evidence type="ECO:0000259" key="3">
    <source>
        <dbReference type="Pfam" id="PF06747"/>
    </source>
</evidence>
<keyword evidence="1" id="KW-1015">Disulfide bond</keyword>
<accession>A0AAV9IU44</accession>
<feature type="region of interest" description="Disordered" evidence="2">
    <location>
        <begin position="1"/>
        <end position="33"/>
    </location>
</feature>
<sequence>MRSPATPHGSRPRDDDDDEEEEEEEDALIDQQGCGHLYRELEECMGENDRDWSKCQSQVQALRRCYEAWSARQQRAGAVRATSGEAQRQRPPSR</sequence>
<name>A0AAV9IU44_CYACA</name>
<feature type="domain" description="CHCH" evidence="3">
    <location>
        <begin position="34"/>
        <end position="67"/>
    </location>
</feature>
<dbReference type="Proteomes" id="UP001301350">
    <property type="component" value="Unassembled WGS sequence"/>
</dbReference>
<dbReference type="Pfam" id="PF06747">
    <property type="entry name" value="CHCH"/>
    <property type="match status" value="1"/>
</dbReference>
<reference evidence="4 5" key="1">
    <citation type="submission" date="2022-07" db="EMBL/GenBank/DDBJ databases">
        <title>Genome-wide signatures of adaptation to extreme environments.</title>
        <authorList>
            <person name="Cho C.H."/>
            <person name="Yoon H.S."/>
        </authorList>
    </citation>
    <scope>NUCLEOTIDE SEQUENCE [LARGE SCALE GENOMIC DNA]</scope>
    <source>
        <strain evidence="4 5">DBV 063 E5</strain>
    </source>
</reference>
<organism evidence="4 5">
    <name type="scientific">Cyanidium caldarium</name>
    <name type="common">Red alga</name>
    <dbReference type="NCBI Taxonomy" id="2771"/>
    <lineage>
        <taxon>Eukaryota</taxon>
        <taxon>Rhodophyta</taxon>
        <taxon>Bangiophyceae</taxon>
        <taxon>Cyanidiales</taxon>
        <taxon>Cyanidiaceae</taxon>
        <taxon>Cyanidium</taxon>
    </lineage>
</organism>